<evidence type="ECO:0000313" key="1">
    <source>
        <dbReference type="EMBL" id="KAF5568696.1"/>
    </source>
</evidence>
<accession>A0A8H5KBJ3</accession>
<dbReference type="OrthoDB" id="5406275at2759"/>
<evidence type="ECO:0000313" key="2">
    <source>
        <dbReference type="Proteomes" id="UP000582016"/>
    </source>
</evidence>
<sequence>MAELELCSPRDDLHSQAQPQLWGKQIQGAPQCITLMAKCNLLLSKALMEGIEVSPNGPEHEPLLVLMGRFCRMGESTFRSTATRMKAVGRLTRDMWKPNGTLDSVTKHINMKPCRMRDLRLQSHMKSGLSKIGQSVSEISAVKDDFSEWTTTTNILLDCLRKKTYLMESREALLSPFEGSLETNVPRQASPVVLASIIVSAISESPLGSIVQLGSQWWVQSRIRRLEQQIGILNTVLGDSQWDLDKLQREIAKFMDFLISIQDIVATVQDGDDRVLIKDLTAEDIDDMNDDPQLKKDYLRDVSLMKERLTIASRATELYNELSDKLVLPAIDWVGRLSTLNLSDEAYGEMELEINAKRLELSEGAKQLIMMRVADIGIELKAQDPQANVTELAEDISEEFEESGNI</sequence>
<gene>
    <name evidence="1" type="ORF">FPHYL_2649</name>
</gene>
<organism evidence="1 2">
    <name type="scientific">Fusarium phyllophilum</name>
    <dbReference type="NCBI Taxonomy" id="47803"/>
    <lineage>
        <taxon>Eukaryota</taxon>
        <taxon>Fungi</taxon>
        <taxon>Dikarya</taxon>
        <taxon>Ascomycota</taxon>
        <taxon>Pezizomycotina</taxon>
        <taxon>Sordariomycetes</taxon>
        <taxon>Hypocreomycetidae</taxon>
        <taxon>Hypocreales</taxon>
        <taxon>Nectriaceae</taxon>
        <taxon>Fusarium</taxon>
        <taxon>Fusarium fujikuroi species complex</taxon>
    </lineage>
</organism>
<name>A0A8H5KBJ3_9HYPO</name>
<protein>
    <submittedName>
        <fullName evidence="1">Uncharacterized protein</fullName>
    </submittedName>
</protein>
<dbReference type="AlphaFoldDB" id="A0A8H5KBJ3"/>
<comment type="caution">
    <text evidence="1">The sequence shown here is derived from an EMBL/GenBank/DDBJ whole genome shotgun (WGS) entry which is preliminary data.</text>
</comment>
<dbReference type="Proteomes" id="UP000582016">
    <property type="component" value="Unassembled WGS sequence"/>
</dbReference>
<reference evidence="1 2" key="1">
    <citation type="submission" date="2020-05" db="EMBL/GenBank/DDBJ databases">
        <title>Identification and distribution of gene clusters putatively required for synthesis of sphingolipid metabolism inhibitors in phylogenetically diverse species of the filamentous fungus Fusarium.</title>
        <authorList>
            <person name="Kim H.-S."/>
            <person name="Busman M."/>
            <person name="Brown D.W."/>
            <person name="Divon H."/>
            <person name="Uhlig S."/>
            <person name="Proctor R.H."/>
        </authorList>
    </citation>
    <scope>NUCLEOTIDE SEQUENCE [LARGE SCALE GENOMIC DNA]</scope>
    <source>
        <strain evidence="1 2">NRRL 13617</strain>
    </source>
</reference>
<dbReference type="EMBL" id="JAAOAQ010000080">
    <property type="protein sequence ID" value="KAF5568696.1"/>
    <property type="molecule type" value="Genomic_DNA"/>
</dbReference>
<keyword evidence="2" id="KW-1185">Reference proteome</keyword>
<proteinExistence type="predicted"/>